<comment type="catalytic activity">
    <reaction evidence="1">
        <text>alpha,alpha-trehalose 6-phosphate + H2O = alpha,alpha-trehalose + phosphate</text>
        <dbReference type="Rhea" id="RHEA:23420"/>
        <dbReference type="ChEBI" id="CHEBI:15377"/>
        <dbReference type="ChEBI" id="CHEBI:16551"/>
        <dbReference type="ChEBI" id="CHEBI:43474"/>
        <dbReference type="ChEBI" id="CHEBI:58429"/>
        <dbReference type="EC" id="3.1.3.12"/>
    </reaction>
</comment>
<gene>
    <name evidence="5" type="ORF">Salat_1746400</name>
</gene>
<evidence type="ECO:0000256" key="1">
    <source>
        <dbReference type="ARBA" id="ARBA00000500"/>
    </source>
</evidence>
<proteinExistence type="predicted"/>
<dbReference type="PANTHER" id="PTHR43768">
    <property type="entry name" value="TREHALOSE 6-PHOSPHATE PHOSPHATASE"/>
    <property type="match status" value="1"/>
</dbReference>
<protein>
    <submittedName>
        <fullName evidence="5">Trehalose-phosphate phosphatase F</fullName>
    </submittedName>
</protein>
<evidence type="ECO:0000256" key="4">
    <source>
        <dbReference type="ARBA" id="ARBA00025274"/>
    </source>
</evidence>
<comment type="function">
    <text evidence="4">Removes the phosphate from trehalose 6-phosphate to produce free trehalose. Trehalose accumulation in plant may improve abiotic stress tolerance.</text>
</comment>
<comment type="cofactor">
    <cofactor evidence="2">
        <name>a divalent metal cation</name>
        <dbReference type="ChEBI" id="CHEBI:60240"/>
    </cofactor>
</comment>
<evidence type="ECO:0000313" key="5">
    <source>
        <dbReference type="EMBL" id="KAK4425524.1"/>
    </source>
</evidence>
<dbReference type="SUPFAM" id="SSF56784">
    <property type="entry name" value="HAD-like"/>
    <property type="match status" value="1"/>
</dbReference>
<keyword evidence="6" id="KW-1185">Reference proteome</keyword>
<reference evidence="5" key="1">
    <citation type="submission" date="2020-06" db="EMBL/GenBank/DDBJ databases">
        <authorList>
            <person name="Li T."/>
            <person name="Hu X."/>
            <person name="Zhang T."/>
            <person name="Song X."/>
            <person name="Zhang H."/>
            <person name="Dai N."/>
            <person name="Sheng W."/>
            <person name="Hou X."/>
            <person name="Wei L."/>
        </authorList>
    </citation>
    <scope>NUCLEOTIDE SEQUENCE</scope>
    <source>
        <strain evidence="5">3651</strain>
        <tissue evidence="5">Leaf</tissue>
    </source>
</reference>
<dbReference type="InterPro" id="IPR044651">
    <property type="entry name" value="OTSB-like"/>
</dbReference>
<organism evidence="5 6">
    <name type="scientific">Sesamum alatum</name>
    <dbReference type="NCBI Taxonomy" id="300844"/>
    <lineage>
        <taxon>Eukaryota</taxon>
        <taxon>Viridiplantae</taxon>
        <taxon>Streptophyta</taxon>
        <taxon>Embryophyta</taxon>
        <taxon>Tracheophyta</taxon>
        <taxon>Spermatophyta</taxon>
        <taxon>Magnoliopsida</taxon>
        <taxon>eudicotyledons</taxon>
        <taxon>Gunneridae</taxon>
        <taxon>Pentapetalae</taxon>
        <taxon>asterids</taxon>
        <taxon>lamiids</taxon>
        <taxon>Lamiales</taxon>
        <taxon>Pedaliaceae</taxon>
        <taxon>Sesamum</taxon>
    </lineage>
</organism>
<dbReference type="InterPro" id="IPR036412">
    <property type="entry name" value="HAD-like_sf"/>
</dbReference>
<dbReference type="AlphaFoldDB" id="A0AAE2CKQ8"/>
<comment type="caution">
    <text evidence="5">The sequence shown here is derived from an EMBL/GenBank/DDBJ whole genome shotgun (WGS) entry which is preliminary data.</text>
</comment>
<keyword evidence="3" id="KW-0378">Hydrolase</keyword>
<name>A0AAE2CKQ8_9LAMI</name>
<dbReference type="InterPro" id="IPR023214">
    <property type="entry name" value="HAD_sf"/>
</dbReference>
<dbReference type="InterPro" id="IPR003337">
    <property type="entry name" value="Trehalose_PPase"/>
</dbReference>
<evidence type="ECO:0000256" key="3">
    <source>
        <dbReference type="ARBA" id="ARBA00022801"/>
    </source>
</evidence>
<dbReference type="PANTHER" id="PTHR43768:SF17">
    <property type="entry name" value="TREHALOSE-PHOSPHATE PHOSPHATASE F-RELATED"/>
    <property type="match status" value="1"/>
</dbReference>
<reference evidence="5" key="2">
    <citation type="journal article" date="2024" name="Plant">
        <title>Genomic evolution and insights into agronomic trait innovations of Sesamum species.</title>
        <authorList>
            <person name="Miao H."/>
            <person name="Wang L."/>
            <person name="Qu L."/>
            <person name="Liu H."/>
            <person name="Sun Y."/>
            <person name="Le M."/>
            <person name="Wang Q."/>
            <person name="Wei S."/>
            <person name="Zheng Y."/>
            <person name="Lin W."/>
            <person name="Duan Y."/>
            <person name="Cao H."/>
            <person name="Xiong S."/>
            <person name="Wang X."/>
            <person name="Wei L."/>
            <person name="Li C."/>
            <person name="Ma Q."/>
            <person name="Ju M."/>
            <person name="Zhao R."/>
            <person name="Li G."/>
            <person name="Mu C."/>
            <person name="Tian Q."/>
            <person name="Mei H."/>
            <person name="Zhang T."/>
            <person name="Gao T."/>
            <person name="Zhang H."/>
        </authorList>
    </citation>
    <scope>NUCLEOTIDE SEQUENCE</scope>
    <source>
        <strain evidence="5">3651</strain>
    </source>
</reference>
<dbReference type="GO" id="GO:0004805">
    <property type="term" value="F:trehalose-phosphatase activity"/>
    <property type="evidence" value="ECO:0007669"/>
    <property type="project" value="UniProtKB-EC"/>
</dbReference>
<dbReference type="GO" id="GO:0005992">
    <property type="term" value="P:trehalose biosynthetic process"/>
    <property type="evidence" value="ECO:0007669"/>
    <property type="project" value="InterPro"/>
</dbReference>
<dbReference type="EMBL" id="JACGWO010000006">
    <property type="protein sequence ID" value="KAK4425524.1"/>
    <property type="molecule type" value="Genomic_DNA"/>
</dbReference>
<dbReference type="Gene3D" id="3.40.50.1000">
    <property type="entry name" value="HAD superfamily/HAD-like"/>
    <property type="match status" value="1"/>
</dbReference>
<evidence type="ECO:0000313" key="6">
    <source>
        <dbReference type="Proteomes" id="UP001293254"/>
    </source>
</evidence>
<sequence length="183" mass="20808">MKPKSRIPVLVVSISIALNSFQTLPMDRAGNRKLVMILRFMTGRFPIVDDPRIEPLCRAKCALRLSSVAKHFPTASISGRSRDKSWPVIAQFVHDILKDYPRLRLTHGRKVLEVRPAIDWDKGKAVEFLLESLGFSSSDDVLPIYIGDDRTDEDAFKLLRDRNRGHGILVSAIPKEKQRFSSR</sequence>
<evidence type="ECO:0000256" key="2">
    <source>
        <dbReference type="ARBA" id="ARBA00001968"/>
    </source>
</evidence>
<accession>A0AAE2CKQ8</accession>
<dbReference type="Pfam" id="PF02358">
    <property type="entry name" value="Trehalose_PPase"/>
    <property type="match status" value="1"/>
</dbReference>
<dbReference type="Proteomes" id="UP001293254">
    <property type="component" value="Unassembled WGS sequence"/>
</dbReference>